<evidence type="ECO:0000256" key="1">
    <source>
        <dbReference type="ARBA" id="ARBA00023013"/>
    </source>
</evidence>
<evidence type="ECO:0000256" key="2">
    <source>
        <dbReference type="ARBA" id="ARBA00023306"/>
    </source>
</evidence>
<evidence type="ECO:0000256" key="3">
    <source>
        <dbReference type="SAM" id="MobiDB-lite"/>
    </source>
</evidence>
<dbReference type="EMBL" id="JBJXBP010000006">
    <property type="protein sequence ID" value="KAL3826015.1"/>
    <property type="molecule type" value="Genomic_DNA"/>
</dbReference>
<evidence type="ECO:0008006" key="6">
    <source>
        <dbReference type="Google" id="ProtNLM"/>
    </source>
</evidence>
<reference evidence="4 5" key="1">
    <citation type="submission" date="2024-12" db="EMBL/GenBank/DDBJ databases">
        <title>The unique morphological basis and parallel evolutionary history of personate flowers in Penstemon.</title>
        <authorList>
            <person name="Depatie T.H."/>
            <person name="Wessinger C.A."/>
        </authorList>
    </citation>
    <scope>NUCLEOTIDE SEQUENCE [LARGE SCALE GENOMIC DNA]</scope>
    <source>
        <strain evidence="4">WTNN_2</strain>
        <tissue evidence="4">Leaf</tissue>
    </source>
</reference>
<feature type="region of interest" description="Disordered" evidence="3">
    <location>
        <begin position="48"/>
        <end position="72"/>
    </location>
</feature>
<comment type="caution">
    <text evidence="4">The sequence shown here is derived from an EMBL/GenBank/DDBJ whole genome shotgun (WGS) entry which is preliminary data.</text>
</comment>
<accession>A0ABD3SNS0</accession>
<keyword evidence="5" id="KW-1185">Reference proteome</keyword>
<dbReference type="InterPro" id="IPR040389">
    <property type="entry name" value="SMR"/>
</dbReference>
<sequence length="87" mass="9524">MFTLQVLIGVVLGNWIAGSNYGMEAEQGCATPKNEECQIPAAVVCPPPPRKKNERGTKREPPKNGYFQSPELDTFFGGAAQRKEAWA</sequence>
<proteinExistence type="predicted"/>
<dbReference type="GO" id="GO:0004860">
    <property type="term" value="F:protein kinase inhibitor activity"/>
    <property type="evidence" value="ECO:0007669"/>
    <property type="project" value="UniProtKB-KW"/>
</dbReference>
<dbReference type="Proteomes" id="UP001634393">
    <property type="component" value="Unassembled WGS sequence"/>
</dbReference>
<dbReference type="AlphaFoldDB" id="A0ABD3SNS0"/>
<dbReference type="PANTHER" id="PTHR33142">
    <property type="entry name" value="CYCLIN-DEPENDENT PROTEIN KINASE INHIBITOR SMR13"/>
    <property type="match status" value="1"/>
</dbReference>
<name>A0ABD3SNS0_9LAMI</name>
<gene>
    <name evidence="4" type="ORF">ACJIZ3_022044</name>
</gene>
<dbReference type="PANTHER" id="PTHR33142:SF15">
    <property type="entry name" value="CYCLIN-DEPENDENT PROTEIN KINASE INHIBITOR SMR4"/>
    <property type="match status" value="1"/>
</dbReference>
<evidence type="ECO:0000313" key="4">
    <source>
        <dbReference type="EMBL" id="KAL3826015.1"/>
    </source>
</evidence>
<evidence type="ECO:0000313" key="5">
    <source>
        <dbReference type="Proteomes" id="UP001634393"/>
    </source>
</evidence>
<keyword evidence="2" id="KW-0131">Cell cycle</keyword>
<protein>
    <recommendedName>
        <fullName evidence="6">Secreted protein</fullName>
    </recommendedName>
</protein>
<organism evidence="4 5">
    <name type="scientific">Penstemon smallii</name>
    <dbReference type="NCBI Taxonomy" id="265156"/>
    <lineage>
        <taxon>Eukaryota</taxon>
        <taxon>Viridiplantae</taxon>
        <taxon>Streptophyta</taxon>
        <taxon>Embryophyta</taxon>
        <taxon>Tracheophyta</taxon>
        <taxon>Spermatophyta</taxon>
        <taxon>Magnoliopsida</taxon>
        <taxon>eudicotyledons</taxon>
        <taxon>Gunneridae</taxon>
        <taxon>Pentapetalae</taxon>
        <taxon>asterids</taxon>
        <taxon>lamiids</taxon>
        <taxon>Lamiales</taxon>
        <taxon>Plantaginaceae</taxon>
        <taxon>Cheloneae</taxon>
        <taxon>Penstemon</taxon>
    </lineage>
</organism>
<keyword evidence="1" id="KW-0649">Protein kinase inhibitor</keyword>